<proteinExistence type="predicted"/>
<accession>A0A918WUM9</accession>
<evidence type="ECO:0000313" key="1">
    <source>
        <dbReference type="EMBL" id="GHC85661.1"/>
    </source>
</evidence>
<name>A0A918WUM9_9ACTN</name>
<dbReference type="EMBL" id="BMVC01000003">
    <property type="protein sequence ID" value="GHC85661.1"/>
    <property type="molecule type" value="Genomic_DNA"/>
</dbReference>
<sequence>MRWSLRRQRYVRANQPMAALRPAAITPRTMLRRSSLMGGHGSGTAVRVGRVVSAEMRVGRVVSAAVPGGLVAYV</sequence>
<dbReference type="AlphaFoldDB" id="A0A918WUM9"/>
<reference evidence="1" key="1">
    <citation type="journal article" date="2014" name="Int. J. Syst. Evol. Microbiol.">
        <title>Complete genome sequence of Corynebacterium casei LMG S-19264T (=DSM 44701T), isolated from a smear-ripened cheese.</title>
        <authorList>
            <consortium name="US DOE Joint Genome Institute (JGI-PGF)"/>
            <person name="Walter F."/>
            <person name="Albersmeier A."/>
            <person name="Kalinowski J."/>
            <person name="Ruckert C."/>
        </authorList>
    </citation>
    <scope>NUCLEOTIDE SEQUENCE</scope>
    <source>
        <strain evidence="1">JCM 4637</strain>
    </source>
</reference>
<reference evidence="1" key="2">
    <citation type="submission" date="2020-09" db="EMBL/GenBank/DDBJ databases">
        <authorList>
            <person name="Sun Q."/>
            <person name="Ohkuma M."/>
        </authorList>
    </citation>
    <scope>NUCLEOTIDE SEQUENCE</scope>
    <source>
        <strain evidence="1">JCM 4637</strain>
    </source>
</reference>
<organism evidence="1 2">
    <name type="scientific">Streptomyces finlayi</name>
    <dbReference type="NCBI Taxonomy" id="67296"/>
    <lineage>
        <taxon>Bacteria</taxon>
        <taxon>Bacillati</taxon>
        <taxon>Actinomycetota</taxon>
        <taxon>Actinomycetes</taxon>
        <taxon>Kitasatosporales</taxon>
        <taxon>Streptomycetaceae</taxon>
        <taxon>Streptomyces</taxon>
    </lineage>
</organism>
<dbReference type="Proteomes" id="UP000638353">
    <property type="component" value="Unassembled WGS sequence"/>
</dbReference>
<protein>
    <submittedName>
        <fullName evidence="1">Uncharacterized protein</fullName>
    </submittedName>
</protein>
<evidence type="ECO:0000313" key="2">
    <source>
        <dbReference type="Proteomes" id="UP000638353"/>
    </source>
</evidence>
<gene>
    <name evidence="1" type="ORF">GCM10010334_16030</name>
</gene>
<comment type="caution">
    <text evidence="1">The sequence shown here is derived from an EMBL/GenBank/DDBJ whole genome shotgun (WGS) entry which is preliminary data.</text>
</comment>